<accession>A0A6A6E343</accession>
<keyword evidence="2" id="KW-1185">Reference proteome</keyword>
<dbReference type="OrthoDB" id="5342924at2759"/>
<proteinExistence type="predicted"/>
<evidence type="ECO:0000313" key="1">
    <source>
        <dbReference type="EMBL" id="KAF2184918.1"/>
    </source>
</evidence>
<dbReference type="AlphaFoldDB" id="A0A6A6E343"/>
<organism evidence="1 2">
    <name type="scientific">Zopfia rhizophila CBS 207.26</name>
    <dbReference type="NCBI Taxonomy" id="1314779"/>
    <lineage>
        <taxon>Eukaryota</taxon>
        <taxon>Fungi</taxon>
        <taxon>Dikarya</taxon>
        <taxon>Ascomycota</taxon>
        <taxon>Pezizomycotina</taxon>
        <taxon>Dothideomycetes</taxon>
        <taxon>Dothideomycetes incertae sedis</taxon>
        <taxon>Zopfiaceae</taxon>
        <taxon>Zopfia</taxon>
    </lineage>
</organism>
<sequence>MFHEIFMLASLGTLLNTYIRRARTFTMATLSSSSVADGLAELQRFSADVAANGEIGKHQKLRKDVAFKTDSLQPFFLAWRTQNSLVSNGTASLQFPNFGNTSPSNGPASAHQFDSSAEISHYVPFDDSNTTVLIAGSQNVTFQGTRNYIKVVLSAPQWFDTFGNFRPDYRTVNLAVEWAKYLIPILPDANWIVSSTIASTASIWNSTLAARPHYFELIVDSITATLVANGIGRASYNRSMLMNFRHQDDPSNPLGGGEFAEEILPKRDMMGAGRDAFDMYMTILGYAYSLHGKTQKAVMAVLSLMVFYRLGIRMRVNRARSQFSSYGKLRNTGVTIETVDVLKENIKVKL</sequence>
<dbReference type="Proteomes" id="UP000800200">
    <property type="component" value="Unassembled WGS sequence"/>
</dbReference>
<protein>
    <submittedName>
        <fullName evidence="1">Uncharacterized protein</fullName>
    </submittedName>
</protein>
<evidence type="ECO:0000313" key="2">
    <source>
        <dbReference type="Proteomes" id="UP000800200"/>
    </source>
</evidence>
<dbReference type="EMBL" id="ML994636">
    <property type="protein sequence ID" value="KAF2184918.1"/>
    <property type="molecule type" value="Genomic_DNA"/>
</dbReference>
<gene>
    <name evidence="1" type="ORF">K469DRAFT_688501</name>
</gene>
<reference evidence="1" key="1">
    <citation type="journal article" date="2020" name="Stud. Mycol.">
        <title>101 Dothideomycetes genomes: a test case for predicting lifestyles and emergence of pathogens.</title>
        <authorList>
            <person name="Haridas S."/>
            <person name="Albert R."/>
            <person name="Binder M."/>
            <person name="Bloem J."/>
            <person name="Labutti K."/>
            <person name="Salamov A."/>
            <person name="Andreopoulos B."/>
            <person name="Baker S."/>
            <person name="Barry K."/>
            <person name="Bills G."/>
            <person name="Bluhm B."/>
            <person name="Cannon C."/>
            <person name="Castanera R."/>
            <person name="Culley D."/>
            <person name="Daum C."/>
            <person name="Ezra D."/>
            <person name="Gonzalez J."/>
            <person name="Henrissat B."/>
            <person name="Kuo A."/>
            <person name="Liang C."/>
            <person name="Lipzen A."/>
            <person name="Lutzoni F."/>
            <person name="Magnuson J."/>
            <person name="Mondo S."/>
            <person name="Nolan M."/>
            <person name="Ohm R."/>
            <person name="Pangilinan J."/>
            <person name="Park H.-J."/>
            <person name="Ramirez L."/>
            <person name="Alfaro M."/>
            <person name="Sun H."/>
            <person name="Tritt A."/>
            <person name="Yoshinaga Y."/>
            <person name="Zwiers L.-H."/>
            <person name="Turgeon B."/>
            <person name="Goodwin S."/>
            <person name="Spatafora J."/>
            <person name="Crous P."/>
            <person name="Grigoriev I."/>
        </authorList>
    </citation>
    <scope>NUCLEOTIDE SEQUENCE</scope>
    <source>
        <strain evidence="1">CBS 207.26</strain>
    </source>
</reference>
<name>A0A6A6E343_9PEZI</name>